<name>A0A8J2TB04_ZYGB2</name>
<evidence type="ECO:0000256" key="2">
    <source>
        <dbReference type="ARBA" id="ARBA00022857"/>
    </source>
</evidence>
<dbReference type="GO" id="GO:0005811">
    <property type="term" value="C:lipid droplet"/>
    <property type="evidence" value="ECO:0007669"/>
    <property type="project" value="TreeGrafter"/>
</dbReference>
<dbReference type="GO" id="GO:0006654">
    <property type="term" value="P:phosphatidic acid biosynthetic process"/>
    <property type="evidence" value="ECO:0007669"/>
    <property type="project" value="TreeGrafter"/>
</dbReference>
<evidence type="ECO:0000256" key="3">
    <source>
        <dbReference type="ARBA" id="ARBA00023002"/>
    </source>
</evidence>
<reference evidence="6" key="1">
    <citation type="journal article" date="2013" name="Genome Announc.">
        <title>Genome sequence of the food spoilage yeast Zygosaccharomyces bailii CLIB 213(T).</title>
        <authorList>
            <person name="Galeote V."/>
            <person name="Bigey F."/>
            <person name="Devillers H."/>
            <person name="Neuveglise C."/>
            <person name="Dequin S."/>
        </authorList>
    </citation>
    <scope>NUCLEOTIDE SEQUENCE [LARGE SCALE GENOMIC DNA]</scope>
    <source>
        <strain evidence="6">CLIB 213 / ATCC 58445 / CBS 680 / CCRC 21525 / NBRC 1098 / NCYC 1416 / NRRL Y-2227</strain>
    </source>
</reference>
<dbReference type="PANTHER" id="PTHR44169:SF6">
    <property type="entry name" value="NADPH-DEPENDENT 1-ACYLDIHYDROXYACETONE PHOSPHATE REDUCTASE"/>
    <property type="match status" value="1"/>
</dbReference>
<dbReference type="AlphaFoldDB" id="A0A8J2TB04"/>
<evidence type="ECO:0000256" key="1">
    <source>
        <dbReference type="ARBA" id="ARBA00006484"/>
    </source>
</evidence>
<evidence type="ECO:0000256" key="4">
    <source>
        <dbReference type="SAM" id="Phobius"/>
    </source>
</evidence>
<keyword evidence="6" id="KW-1185">Reference proteome</keyword>
<dbReference type="InterPro" id="IPR002347">
    <property type="entry name" value="SDR_fam"/>
</dbReference>
<accession>A0A8J2TB04</accession>
<protein>
    <submittedName>
        <fullName evidence="5">ZYBA0S10-01178g1_1</fullName>
    </submittedName>
</protein>
<dbReference type="OrthoDB" id="2102561at2759"/>
<dbReference type="SUPFAM" id="SSF51735">
    <property type="entry name" value="NAD(P)-binding Rossmann-fold domains"/>
    <property type="match status" value="1"/>
</dbReference>
<dbReference type="Pfam" id="PF00106">
    <property type="entry name" value="adh_short"/>
    <property type="match status" value="1"/>
</dbReference>
<dbReference type="Gene3D" id="3.40.50.720">
    <property type="entry name" value="NAD(P)-binding Rossmann-like Domain"/>
    <property type="match status" value="1"/>
</dbReference>
<sequence length="302" mass="33529">MATESSSHNLTRTKTALVTGASSGIGYAVVKELAHHGFTVYACARREEVLRDLAAQFPKGNVIPYALDITNITEIVQLKEYLATHLPQQCLDVLYNNAGQSCCLPAVDLTDEILTRLFRVNVIGHMDMTTQLAQLVINAKGTILFTGSLAGLTMFPFGASYAATKAAIHQYARVLHGEMKIFDVRVINAVTGGVDTEIADKGALPRTSLFHFKEGLVAFEERKRMVEKSQPMSADKYAHELVADILSSRDPLDVYRGSWATVVSWLMLLAPYWLVEWILFKKFKLDSLHAAVRRRARGNKQD</sequence>
<dbReference type="GO" id="GO:0004806">
    <property type="term" value="F:triacylglycerol lipase activity"/>
    <property type="evidence" value="ECO:0007669"/>
    <property type="project" value="TreeGrafter"/>
</dbReference>
<organism evidence="5 6">
    <name type="scientific">Zygosaccharomyces bailii (strain CLIB 213 / ATCC 58445 / CBS 680 / BCRC 21525 / NBRC 1098 / NCYC 1416 / NRRL Y-2227)</name>
    <dbReference type="NCBI Taxonomy" id="1333698"/>
    <lineage>
        <taxon>Eukaryota</taxon>
        <taxon>Fungi</taxon>
        <taxon>Dikarya</taxon>
        <taxon>Ascomycota</taxon>
        <taxon>Saccharomycotina</taxon>
        <taxon>Saccharomycetes</taxon>
        <taxon>Saccharomycetales</taxon>
        <taxon>Saccharomycetaceae</taxon>
        <taxon>Zygosaccharomyces</taxon>
    </lineage>
</organism>
<evidence type="ECO:0000313" key="5">
    <source>
        <dbReference type="EMBL" id="CDF91166.1"/>
    </source>
</evidence>
<dbReference type="PANTHER" id="PTHR44169">
    <property type="entry name" value="NADPH-DEPENDENT 1-ACYLDIHYDROXYACETONE PHOSPHATE REDUCTASE"/>
    <property type="match status" value="1"/>
</dbReference>
<comment type="similarity">
    <text evidence="1">Belongs to the short-chain dehydrogenases/reductases (SDR) family.</text>
</comment>
<dbReference type="PRINTS" id="PR00081">
    <property type="entry name" value="GDHRDH"/>
</dbReference>
<proteinExistence type="inferred from homology"/>
<keyword evidence="2" id="KW-0521">NADP</keyword>
<gene>
    <name evidence="5" type="ORF">BN860_01178g</name>
</gene>
<keyword evidence="3" id="KW-0560">Oxidoreductase</keyword>
<dbReference type="GO" id="GO:0005783">
    <property type="term" value="C:endoplasmic reticulum"/>
    <property type="evidence" value="ECO:0007669"/>
    <property type="project" value="TreeGrafter"/>
</dbReference>
<dbReference type="InterPro" id="IPR036291">
    <property type="entry name" value="NAD(P)-bd_dom_sf"/>
</dbReference>
<dbReference type="GO" id="GO:0000140">
    <property type="term" value="F:acylglycerone-phosphate reductase (NADP+) activity"/>
    <property type="evidence" value="ECO:0007669"/>
    <property type="project" value="TreeGrafter"/>
</dbReference>
<keyword evidence="4" id="KW-0812">Transmembrane</keyword>
<dbReference type="PROSITE" id="PS00061">
    <property type="entry name" value="ADH_SHORT"/>
    <property type="match status" value="1"/>
</dbReference>
<dbReference type="GO" id="GO:0019433">
    <property type="term" value="P:triglyceride catabolic process"/>
    <property type="evidence" value="ECO:0007669"/>
    <property type="project" value="TreeGrafter"/>
</dbReference>
<feature type="transmembrane region" description="Helical" evidence="4">
    <location>
        <begin position="257"/>
        <end position="275"/>
    </location>
</feature>
<keyword evidence="4" id="KW-1133">Transmembrane helix</keyword>
<dbReference type="Proteomes" id="UP000019375">
    <property type="component" value="Unassembled WGS sequence"/>
</dbReference>
<keyword evidence="4" id="KW-0472">Membrane</keyword>
<dbReference type="InterPro" id="IPR020904">
    <property type="entry name" value="Sc_DH/Rdtase_CS"/>
</dbReference>
<evidence type="ECO:0000313" key="6">
    <source>
        <dbReference type="Proteomes" id="UP000019375"/>
    </source>
</evidence>
<dbReference type="EMBL" id="HG316463">
    <property type="protein sequence ID" value="CDF91166.1"/>
    <property type="molecule type" value="Genomic_DNA"/>
</dbReference>